<proteinExistence type="predicted"/>
<evidence type="ECO:0000313" key="1">
    <source>
        <dbReference type="EMBL" id="KPQ31492.1"/>
    </source>
</evidence>
<reference evidence="1 2" key="1">
    <citation type="submission" date="2015-09" db="EMBL/GenBank/DDBJ databases">
        <title>Identification and resolution of microdiversity through metagenomic sequencing of parallel consortia.</title>
        <authorList>
            <person name="Nelson W.C."/>
            <person name="Romine M.F."/>
            <person name="Lindemann S.R."/>
        </authorList>
    </citation>
    <scope>NUCLEOTIDE SEQUENCE [LARGE SCALE GENOMIC DNA]</scope>
    <source>
        <strain evidence="1">Ana</strain>
    </source>
</reference>
<dbReference type="AlphaFoldDB" id="A0A0P8BD29"/>
<dbReference type="Proteomes" id="UP000050465">
    <property type="component" value="Unassembled WGS sequence"/>
</dbReference>
<sequence>MQLTFCKLEKEHALAILNWRYSFPYDYYNFDADMIQEDLHYLMMQKTTFGQS</sequence>
<evidence type="ECO:0000313" key="2">
    <source>
        <dbReference type="Proteomes" id="UP000050465"/>
    </source>
</evidence>
<accession>A0A0P8BD29</accession>
<dbReference type="STRING" id="1666911.HLUCCA11_23650"/>
<comment type="caution">
    <text evidence="1">The sequence shown here is derived from an EMBL/GenBank/DDBJ whole genome shotgun (WGS) entry which is preliminary data.</text>
</comment>
<name>A0A0P8BD29_9CYAN</name>
<dbReference type="EMBL" id="LJZR01000100">
    <property type="protein sequence ID" value="KPQ31492.1"/>
    <property type="molecule type" value="Genomic_DNA"/>
</dbReference>
<protein>
    <submittedName>
        <fullName evidence="1">Uncharacterized protein</fullName>
    </submittedName>
</protein>
<organism evidence="1 2">
    <name type="scientific">Phormidesmis priestleyi Ana</name>
    <dbReference type="NCBI Taxonomy" id="1666911"/>
    <lineage>
        <taxon>Bacteria</taxon>
        <taxon>Bacillati</taxon>
        <taxon>Cyanobacteriota</taxon>
        <taxon>Cyanophyceae</taxon>
        <taxon>Leptolyngbyales</taxon>
        <taxon>Leptolyngbyaceae</taxon>
        <taxon>Phormidesmis</taxon>
    </lineage>
</organism>
<gene>
    <name evidence="1" type="ORF">HLUCCA11_23650</name>
</gene>